<feature type="region of interest" description="Disordered" evidence="1">
    <location>
        <begin position="111"/>
        <end position="132"/>
    </location>
</feature>
<organism evidence="2 3">
    <name type="scientific">Suillus discolor</name>
    <dbReference type="NCBI Taxonomy" id="1912936"/>
    <lineage>
        <taxon>Eukaryota</taxon>
        <taxon>Fungi</taxon>
        <taxon>Dikarya</taxon>
        <taxon>Basidiomycota</taxon>
        <taxon>Agaricomycotina</taxon>
        <taxon>Agaricomycetes</taxon>
        <taxon>Agaricomycetidae</taxon>
        <taxon>Boletales</taxon>
        <taxon>Suillineae</taxon>
        <taxon>Suillaceae</taxon>
        <taxon>Suillus</taxon>
    </lineage>
</organism>
<dbReference type="RefSeq" id="XP_041286731.1">
    <property type="nucleotide sequence ID" value="XM_041438939.1"/>
</dbReference>
<reference evidence="2" key="1">
    <citation type="journal article" date="2020" name="New Phytol.">
        <title>Comparative genomics reveals dynamic genome evolution in host specialist ectomycorrhizal fungi.</title>
        <authorList>
            <person name="Lofgren L.A."/>
            <person name="Nguyen N.H."/>
            <person name="Vilgalys R."/>
            <person name="Ruytinx J."/>
            <person name="Liao H.L."/>
            <person name="Branco S."/>
            <person name="Kuo A."/>
            <person name="LaButti K."/>
            <person name="Lipzen A."/>
            <person name="Andreopoulos W."/>
            <person name="Pangilinan J."/>
            <person name="Riley R."/>
            <person name="Hundley H."/>
            <person name="Na H."/>
            <person name="Barry K."/>
            <person name="Grigoriev I.V."/>
            <person name="Stajich J.E."/>
            <person name="Kennedy P.G."/>
        </authorList>
    </citation>
    <scope>NUCLEOTIDE SEQUENCE</scope>
    <source>
        <strain evidence="2">FC423</strain>
    </source>
</reference>
<dbReference type="EMBL" id="JABBWM010000093">
    <property type="protein sequence ID" value="KAG2091986.1"/>
    <property type="molecule type" value="Genomic_DNA"/>
</dbReference>
<dbReference type="GeneID" id="64701198"/>
<dbReference type="Proteomes" id="UP000823399">
    <property type="component" value="Unassembled WGS sequence"/>
</dbReference>
<evidence type="ECO:0000313" key="3">
    <source>
        <dbReference type="Proteomes" id="UP000823399"/>
    </source>
</evidence>
<sequence length="168" mass="19109">MRTSNDPLFSQWKLQNSINAKDEPLRLFLGCQPDKVTVKDGGDNYQFVASFVIEKFQKRLCTTRELNYEFVARGRIWRFSFNVGPKEKWVASCGLSSPSLPACARSSLRLETHTKEGKPGRETPKKVHEDKGIMEIQAAKGKTGNADGKAKRATYWDSELSDQWVTYE</sequence>
<gene>
    <name evidence="2" type="ORF">F5147DRAFT_722794</name>
</gene>
<evidence type="ECO:0000256" key="1">
    <source>
        <dbReference type="SAM" id="MobiDB-lite"/>
    </source>
</evidence>
<keyword evidence="3" id="KW-1185">Reference proteome</keyword>
<proteinExistence type="predicted"/>
<dbReference type="OrthoDB" id="2660175at2759"/>
<comment type="caution">
    <text evidence="2">The sequence shown here is derived from an EMBL/GenBank/DDBJ whole genome shotgun (WGS) entry which is preliminary data.</text>
</comment>
<protein>
    <submittedName>
        <fullName evidence="2">Uncharacterized protein</fullName>
    </submittedName>
</protein>
<accession>A0A9P7EUL8</accession>
<dbReference type="AlphaFoldDB" id="A0A9P7EUL8"/>
<evidence type="ECO:0000313" key="2">
    <source>
        <dbReference type="EMBL" id="KAG2091986.1"/>
    </source>
</evidence>
<name>A0A9P7EUL8_9AGAM</name>